<dbReference type="GeneTree" id="ENSGT00940000160704"/>
<reference evidence="5" key="1">
    <citation type="submission" date="2020-07" db="EMBL/GenBank/DDBJ databases">
        <title>A long reads based de novo assembly of the rainbow trout Arlee double haploid line genome.</title>
        <authorList>
            <person name="Gao G."/>
            <person name="Palti Y."/>
        </authorList>
    </citation>
    <scope>NUCLEOTIDE SEQUENCE [LARGE SCALE GENOMIC DNA]</scope>
</reference>
<dbReference type="Ensembl" id="ENSOMYT00000097731.2">
    <property type="protein sequence ID" value="ENSOMYP00000089766.2"/>
    <property type="gene ID" value="ENSOMYG00000041380.2"/>
</dbReference>
<keyword evidence="2" id="KW-0805">Transcription regulation</keyword>
<evidence type="ECO:0000256" key="4">
    <source>
        <dbReference type="ARBA" id="ARBA00023242"/>
    </source>
</evidence>
<dbReference type="InterPro" id="IPR036638">
    <property type="entry name" value="HLH_DNA-bd_sf"/>
</dbReference>
<keyword evidence="6" id="KW-1185">Reference proteome</keyword>
<dbReference type="GO" id="GO:0000978">
    <property type="term" value="F:RNA polymerase II cis-regulatory region sequence-specific DNA binding"/>
    <property type="evidence" value="ECO:0007669"/>
    <property type="project" value="TreeGrafter"/>
</dbReference>
<dbReference type="Proteomes" id="UP000694395">
    <property type="component" value="Chromosome 18"/>
</dbReference>
<accession>A0A8C7U8T5</accession>
<dbReference type="AlphaFoldDB" id="A0A8C7U8T5"/>
<dbReference type="GO" id="GO:0046983">
    <property type="term" value="F:protein dimerization activity"/>
    <property type="evidence" value="ECO:0007669"/>
    <property type="project" value="InterPro"/>
</dbReference>
<dbReference type="GO" id="GO:0005634">
    <property type="term" value="C:nucleus"/>
    <property type="evidence" value="ECO:0007669"/>
    <property type="project" value="UniProtKB-SubCell"/>
</dbReference>
<dbReference type="Gene3D" id="4.10.280.10">
    <property type="entry name" value="Helix-loop-helix DNA-binding domain"/>
    <property type="match status" value="1"/>
</dbReference>
<protein>
    <submittedName>
        <fullName evidence="5">Upstream transcription factor 2, c-fos interacting</fullName>
    </submittedName>
</protein>
<evidence type="ECO:0000313" key="6">
    <source>
        <dbReference type="Proteomes" id="UP000694395"/>
    </source>
</evidence>
<comment type="subcellular location">
    <subcellularLocation>
        <location evidence="1">Nucleus</location>
    </subcellularLocation>
</comment>
<reference evidence="5" key="2">
    <citation type="submission" date="2025-08" db="UniProtKB">
        <authorList>
            <consortium name="Ensembl"/>
        </authorList>
    </citation>
    <scope>IDENTIFICATION</scope>
</reference>
<keyword evidence="4" id="KW-0539">Nucleus</keyword>
<name>A0A8C7U8T5_ONCMY</name>
<dbReference type="GO" id="GO:0000981">
    <property type="term" value="F:DNA-binding transcription factor activity, RNA polymerase II-specific"/>
    <property type="evidence" value="ECO:0007669"/>
    <property type="project" value="TreeGrafter"/>
</dbReference>
<evidence type="ECO:0000256" key="2">
    <source>
        <dbReference type="ARBA" id="ARBA00023015"/>
    </source>
</evidence>
<dbReference type="SUPFAM" id="SSF47459">
    <property type="entry name" value="HLH, helix-loop-helix DNA-binding domain"/>
    <property type="match status" value="1"/>
</dbReference>
<evidence type="ECO:0000313" key="5">
    <source>
        <dbReference type="Ensembl" id="ENSOMYP00000089766.2"/>
    </source>
</evidence>
<dbReference type="GO" id="GO:0045944">
    <property type="term" value="P:positive regulation of transcription by RNA polymerase II"/>
    <property type="evidence" value="ECO:0007669"/>
    <property type="project" value="UniProtKB-ARBA"/>
</dbReference>
<sequence>EYECFKRTPLSLHQSRQTEEILQLEEGVVTEEQTAVTIQSVQQAAAFADHNVQYQFCTDDQLEAAGNGTGSVSVVFTAAFTGAQQAVAYVCNPFSNGGSPAEEMVGGEMRFANFSADTVRDGAAKAMPVHSDPTFTQAGGHFNVMMSPPRTHTYSFTCHTLSQLSYGILVFAVERRRRDKINSWIITLSKIILDCNIDSTKTGAVGVVNYII</sequence>
<dbReference type="InterPro" id="IPR051732">
    <property type="entry name" value="USF"/>
</dbReference>
<evidence type="ECO:0000256" key="3">
    <source>
        <dbReference type="ARBA" id="ARBA00023163"/>
    </source>
</evidence>
<keyword evidence="3" id="KW-0804">Transcription</keyword>
<dbReference type="PANTHER" id="PTHR46117:SF2">
    <property type="entry name" value="UPSTREAM STIMULATORY FACTOR 2"/>
    <property type="match status" value="1"/>
</dbReference>
<evidence type="ECO:0000256" key="1">
    <source>
        <dbReference type="ARBA" id="ARBA00004123"/>
    </source>
</evidence>
<organism evidence="5 6">
    <name type="scientific">Oncorhynchus mykiss</name>
    <name type="common">Rainbow trout</name>
    <name type="synonym">Salmo gairdneri</name>
    <dbReference type="NCBI Taxonomy" id="8022"/>
    <lineage>
        <taxon>Eukaryota</taxon>
        <taxon>Metazoa</taxon>
        <taxon>Chordata</taxon>
        <taxon>Craniata</taxon>
        <taxon>Vertebrata</taxon>
        <taxon>Euteleostomi</taxon>
        <taxon>Actinopterygii</taxon>
        <taxon>Neopterygii</taxon>
        <taxon>Teleostei</taxon>
        <taxon>Protacanthopterygii</taxon>
        <taxon>Salmoniformes</taxon>
        <taxon>Salmonidae</taxon>
        <taxon>Salmoninae</taxon>
        <taxon>Oncorhynchus</taxon>
    </lineage>
</organism>
<dbReference type="PANTHER" id="PTHR46117">
    <property type="entry name" value="FI24210P1"/>
    <property type="match status" value="1"/>
</dbReference>
<proteinExistence type="predicted"/>
<reference evidence="5" key="3">
    <citation type="submission" date="2025-09" db="UniProtKB">
        <authorList>
            <consortium name="Ensembl"/>
        </authorList>
    </citation>
    <scope>IDENTIFICATION</scope>
</reference>